<evidence type="ECO:0000313" key="2">
    <source>
        <dbReference type="Proteomes" id="UP000238191"/>
    </source>
</evidence>
<gene>
    <name evidence="1" type="ORF">XpiCFBP4643_20550</name>
</gene>
<comment type="caution">
    <text evidence="1">The sequence shown here is derived from an EMBL/GenBank/DDBJ whole genome shotgun (WGS) entry which is preliminary data.</text>
</comment>
<dbReference type="AlphaFoldDB" id="A0A2S7CV99"/>
<protein>
    <recommendedName>
        <fullName evidence="3">Flagellar protein FliT</fullName>
    </recommendedName>
</protein>
<dbReference type="EMBL" id="MDEI01000026">
    <property type="protein sequence ID" value="PPU65505.1"/>
    <property type="molecule type" value="Genomic_DNA"/>
</dbReference>
<dbReference type="OrthoDB" id="6008300at2"/>
<reference evidence="2" key="1">
    <citation type="submission" date="2016-08" db="EMBL/GenBank/DDBJ databases">
        <authorList>
            <person name="Merda D."/>
            <person name="Briand M."/>
            <person name="Taghouti G."/>
            <person name="Carrere S."/>
            <person name="Gouzy J."/>
            <person name="Portier P."/>
            <person name="Jacques M.-A."/>
            <person name="Fischer-Le Saux M."/>
        </authorList>
    </citation>
    <scope>NUCLEOTIDE SEQUENCE [LARGE SCALE GENOMIC DNA]</scope>
    <source>
        <strain evidence="2">CFBP4643</strain>
    </source>
</reference>
<name>A0A2S7CV99_9XANT</name>
<dbReference type="Proteomes" id="UP000238191">
    <property type="component" value="Unassembled WGS sequence"/>
</dbReference>
<keyword evidence="2" id="KW-1185">Reference proteome</keyword>
<organism evidence="1 2">
    <name type="scientific">Xanthomonas pisi</name>
    <dbReference type="NCBI Taxonomy" id="56457"/>
    <lineage>
        <taxon>Bacteria</taxon>
        <taxon>Pseudomonadati</taxon>
        <taxon>Pseudomonadota</taxon>
        <taxon>Gammaproteobacteria</taxon>
        <taxon>Lysobacterales</taxon>
        <taxon>Lysobacteraceae</taxon>
        <taxon>Xanthomonas</taxon>
    </lineage>
</organism>
<accession>A0A2S7CV99</accession>
<evidence type="ECO:0000313" key="1">
    <source>
        <dbReference type="EMBL" id="PPU65505.1"/>
    </source>
</evidence>
<sequence length="97" mass="11211">MHSAQSLQAEIADLRLAMAQEDFEAMPFLLDSHDLHLREYAQHADLGQDRDALQALQTMQQDLMRMMLDRRRKLLDLIRAQRTSSSASRAYARVGRI</sequence>
<proteinExistence type="predicted"/>
<evidence type="ECO:0008006" key="3">
    <source>
        <dbReference type="Google" id="ProtNLM"/>
    </source>
</evidence>
<dbReference type="RefSeq" id="WP_046964185.1">
    <property type="nucleotide sequence ID" value="NZ_MDEI01000026.1"/>
</dbReference>